<feature type="transmembrane region" description="Helical" evidence="1">
    <location>
        <begin position="30"/>
        <end position="52"/>
    </location>
</feature>
<comment type="caution">
    <text evidence="2">The sequence shown here is derived from an EMBL/GenBank/DDBJ whole genome shotgun (WGS) entry which is preliminary data.</text>
</comment>
<dbReference type="EMBL" id="JACEIB010000006">
    <property type="protein sequence ID" value="MBA2934596.1"/>
    <property type="molecule type" value="Genomic_DNA"/>
</dbReference>
<name>A0A838L8X7_9SPHN</name>
<evidence type="ECO:0000256" key="1">
    <source>
        <dbReference type="SAM" id="Phobius"/>
    </source>
</evidence>
<keyword evidence="1" id="KW-0472">Membrane</keyword>
<organism evidence="2 3">
    <name type="scientific">Sphingomonas chungangi</name>
    <dbReference type="NCBI Taxonomy" id="2683589"/>
    <lineage>
        <taxon>Bacteria</taxon>
        <taxon>Pseudomonadati</taxon>
        <taxon>Pseudomonadota</taxon>
        <taxon>Alphaproteobacteria</taxon>
        <taxon>Sphingomonadales</taxon>
        <taxon>Sphingomonadaceae</taxon>
        <taxon>Sphingomonas</taxon>
    </lineage>
</organism>
<evidence type="ECO:0000313" key="2">
    <source>
        <dbReference type="EMBL" id="MBA2934596.1"/>
    </source>
</evidence>
<feature type="transmembrane region" description="Helical" evidence="1">
    <location>
        <begin position="64"/>
        <end position="86"/>
    </location>
</feature>
<dbReference type="AlphaFoldDB" id="A0A838L8X7"/>
<evidence type="ECO:0000313" key="3">
    <source>
        <dbReference type="Proteomes" id="UP000570166"/>
    </source>
</evidence>
<reference evidence="2 3" key="1">
    <citation type="submission" date="2020-07" db="EMBL/GenBank/DDBJ databases">
        <authorList>
            <person name="Sun Q."/>
        </authorList>
    </citation>
    <scope>NUCLEOTIDE SEQUENCE [LARGE SCALE GENOMIC DNA]</scope>
    <source>
        <strain evidence="2 3">CGMCC 1.13654</strain>
    </source>
</reference>
<keyword evidence="1" id="KW-1133">Transmembrane helix</keyword>
<dbReference type="Proteomes" id="UP000570166">
    <property type="component" value="Unassembled WGS sequence"/>
</dbReference>
<dbReference type="RefSeq" id="WP_160366061.1">
    <property type="nucleotide sequence ID" value="NZ_JACEIB010000006.1"/>
</dbReference>
<keyword evidence="3" id="KW-1185">Reference proteome</keyword>
<gene>
    <name evidence="2" type="ORF">HZF05_10870</name>
</gene>
<accession>A0A838L8X7</accession>
<protein>
    <submittedName>
        <fullName evidence="2">Uncharacterized protein</fullName>
    </submittedName>
</protein>
<keyword evidence="1" id="KW-0812">Transmembrane</keyword>
<proteinExistence type="predicted"/>
<sequence length="136" mass="15433">METIESRDTGANGLGSEQSPRAFDWFWRPWYAKLLVVLAVLYWVGLYTMLLMPVEWLSGSVTGGMVWLILLFNPFSVIAILGFGFLKAKVACGDWIILPGAPLEIVEWQRREREAAYINPADARSGYMHQDHLDGR</sequence>